<evidence type="ECO:0000256" key="1">
    <source>
        <dbReference type="SAM" id="Coils"/>
    </source>
</evidence>
<feature type="transmembrane region" description="Helical" evidence="2">
    <location>
        <begin position="55"/>
        <end position="76"/>
    </location>
</feature>
<sequence>MKLISSFFQNFWSFFRSPKEELQKKTPFPGYPTLFIQTSIPILIGYFFAHLSFKALGLQYVFLGGSILNMLTRVILPDLFFGTLYALLFTSIYLGAGVGVLWGISKIFSYPFETNRGLELSSKLSNSFLILGFLIFFGFTGIFGSIVYLIFFIYFSFLVVLVLFYGLEAGQRISIAFGLIIGLISYGIFFLKDDTQMDNLTLPTQPETMTPEEERERIEEAEDVIRKLEEARKEKGYKD</sequence>
<keyword evidence="1" id="KW-0175">Coiled coil</keyword>
<dbReference type="EMBL" id="NPDN01000007">
    <property type="protein sequence ID" value="PJZ24861.1"/>
    <property type="molecule type" value="Genomic_DNA"/>
</dbReference>
<accession>A0A2M9XAY8</accession>
<keyword evidence="2" id="KW-0472">Membrane</keyword>
<feature type="transmembrane region" description="Helical" evidence="2">
    <location>
        <begin position="28"/>
        <end position="49"/>
    </location>
</feature>
<feature type="transmembrane region" description="Helical" evidence="2">
    <location>
        <begin position="83"/>
        <end position="104"/>
    </location>
</feature>
<evidence type="ECO:0000256" key="2">
    <source>
        <dbReference type="SAM" id="Phobius"/>
    </source>
</evidence>
<evidence type="ECO:0008006" key="5">
    <source>
        <dbReference type="Google" id="ProtNLM"/>
    </source>
</evidence>
<organism evidence="3 4">
    <name type="scientific">Leptospira hartskeerlii</name>
    <dbReference type="NCBI Taxonomy" id="2023177"/>
    <lineage>
        <taxon>Bacteria</taxon>
        <taxon>Pseudomonadati</taxon>
        <taxon>Spirochaetota</taxon>
        <taxon>Spirochaetia</taxon>
        <taxon>Leptospirales</taxon>
        <taxon>Leptospiraceae</taxon>
        <taxon>Leptospira</taxon>
    </lineage>
</organism>
<evidence type="ECO:0000313" key="4">
    <source>
        <dbReference type="Proteomes" id="UP000232196"/>
    </source>
</evidence>
<feature type="transmembrane region" description="Helical" evidence="2">
    <location>
        <begin position="124"/>
        <end position="143"/>
    </location>
</feature>
<dbReference type="AlphaFoldDB" id="A0A2M9XAY8"/>
<reference evidence="3 4" key="1">
    <citation type="submission" date="2017-07" db="EMBL/GenBank/DDBJ databases">
        <title>Leptospira spp. isolated from tropical soils.</title>
        <authorList>
            <person name="Thibeaux R."/>
            <person name="Iraola G."/>
            <person name="Ferres I."/>
            <person name="Bierque E."/>
            <person name="Girault D."/>
            <person name="Soupe-Gilbert M.-E."/>
            <person name="Picardeau M."/>
            <person name="Goarant C."/>
        </authorList>
    </citation>
    <scope>NUCLEOTIDE SEQUENCE [LARGE SCALE GENOMIC DNA]</scope>
    <source>
        <strain evidence="3 4">MCA1-C-A1</strain>
    </source>
</reference>
<protein>
    <recommendedName>
        <fullName evidence="5">Yip1 domain-containing protein</fullName>
    </recommendedName>
</protein>
<gene>
    <name evidence="3" type="ORF">CH357_14890</name>
</gene>
<feature type="transmembrane region" description="Helical" evidence="2">
    <location>
        <begin position="173"/>
        <end position="191"/>
    </location>
</feature>
<evidence type="ECO:0000313" key="3">
    <source>
        <dbReference type="EMBL" id="PJZ24861.1"/>
    </source>
</evidence>
<keyword evidence="4" id="KW-1185">Reference proteome</keyword>
<proteinExistence type="predicted"/>
<dbReference type="OrthoDB" id="327099at2"/>
<dbReference type="Proteomes" id="UP000232196">
    <property type="component" value="Unassembled WGS sequence"/>
</dbReference>
<comment type="caution">
    <text evidence="3">The sequence shown here is derived from an EMBL/GenBank/DDBJ whole genome shotgun (WGS) entry which is preliminary data.</text>
</comment>
<feature type="coiled-coil region" evidence="1">
    <location>
        <begin position="211"/>
        <end position="238"/>
    </location>
</feature>
<dbReference type="RefSeq" id="WP_100707551.1">
    <property type="nucleotide sequence ID" value="NZ_NPDL01000006.1"/>
</dbReference>
<feature type="transmembrane region" description="Helical" evidence="2">
    <location>
        <begin position="148"/>
        <end position="167"/>
    </location>
</feature>
<keyword evidence="2" id="KW-1133">Transmembrane helix</keyword>
<name>A0A2M9XAY8_9LEPT</name>
<keyword evidence="2" id="KW-0812">Transmembrane</keyword>